<keyword evidence="2" id="KW-1185">Reference proteome</keyword>
<evidence type="ECO:0000313" key="2">
    <source>
        <dbReference type="Proteomes" id="UP001164712"/>
    </source>
</evidence>
<dbReference type="Proteomes" id="UP001164712">
    <property type="component" value="Chromosome"/>
</dbReference>
<accession>A0ABY7HRX3</accession>
<name>A0ABY7HRX3_9GAMM</name>
<gene>
    <name evidence="1" type="ORF">O1V66_05760</name>
</gene>
<dbReference type="RefSeq" id="WP_152623621.1">
    <property type="nucleotide sequence ID" value="NZ_CP114058.1"/>
</dbReference>
<protein>
    <submittedName>
        <fullName evidence="1">Uncharacterized protein</fullName>
    </submittedName>
</protein>
<proteinExistence type="predicted"/>
<reference evidence="1" key="1">
    <citation type="submission" date="2022-12" db="EMBL/GenBank/DDBJ databases">
        <title>Complete genome sequence of an Australian strain of Rouxiella badensis DAR84756 and resolution of the R. badensis DSM100043 and R. chamberiensis DSM28324 genomes.</title>
        <authorList>
            <person name="Paul S."/>
            <person name="Anderson P.J."/>
            <person name="Maynard G."/>
            <person name="Dyall-Smith M."/>
            <person name="Kudinha T."/>
        </authorList>
    </citation>
    <scope>NUCLEOTIDE SEQUENCE</scope>
    <source>
        <strain evidence="1">DSM 28324</strain>
    </source>
</reference>
<evidence type="ECO:0000313" key="1">
    <source>
        <dbReference type="EMBL" id="WAT02166.1"/>
    </source>
</evidence>
<sequence length="118" mass="13407">MSRIQATGLVDRGVHQLKMQGLVISSGSIKNIIYKFSSEVTNPSLFHQANDGNCMLSSEKKALEKDLLLIRYELQAYRELLEKIPQEKLKITKLQKDTAEKFNQLNGTIRAINQLLSM</sequence>
<organism evidence="1 2">
    <name type="scientific">Rouxiella chamberiensis</name>
    <dbReference type="NCBI Taxonomy" id="1513468"/>
    <lineage>
        <taxon>Bacteria</taxon>
        <taxon>Pseudomonadati</taxon>
        <taxon>Pseudomonadota</taxon>
        <taxon>Gammaproteobacteria</taxon>
        <taxon>Enterobacterales</taxon>
        <taxon>Yersiniaceae</taxon>
        <taxon>Rouxiella</taxon>
    </lineage>
</organism>
<dbReference type="EMBL" id="CP114058">
    <property type="protein sequence ID" value="WAT02166.1"/>
    <property type="molecule type" value="Genomic_DNA"/>
</dbReference>